<dbReference type="SUPFAM" id="SSF52096">
    <property type="entry name" value="ClpP/crotonase"/>
    <property type="match status" value="1"/>
</dbReference>
<gene>
    <name evidence="8" type="primary">echA8_1</name>
    <name evidence="8" type="ORF">AW06_000075</name>
    <name evidence="9" type="ORF">HWD57_06960</name>
</gene>
<accession>A0A080MAW3</accession>
<evidence type="ECO:0000313" key="10">
    <source>
        <dbReference type="Proteomes" id="UP000021315"/>
    </source>
</evidence>
<comment type="function">
    <text evidence="5">May play a role in fatty acid biosynthesis and insulin sensitivity.</text>
</comment>
<comment type="similarity">
    <text evidence="1 7">Belongs to the enoyl-CoA hydratase/isomerase family.</text>
</comment>
<reference evidence="9 11" key="2">
    <citation type="journal article" date="2019" name="Microbiome">
        <title>Annotated bacterial chromosomes from frame-shift-corrected long-read metagenomic data.</title>
        <authorList>
            <person name="Arumugam K."/>
            <person name="Bagci C."/>
            <person name="Bessarab I."/>
            <person name="Beier S."/>
            <person name="Buchfink B."/>
            <person name="Gorska A."/>
            <person name="Qiu G."/>
            <person name="Huson D.H."/>
            <person name="Williams R.B.H."/>
        </authorList>
    </citation>
    <scope>NUCLEOTIDE SEQUENCE [LARGE SCALE GENOMIC DNA]</scope>
    <source>
        <strain evidence="9">SSA1</strain>
    </source>
</reference>
<organism evidence="8 10">
    <name type="scientific">Candidatus Accumulibacter cognatus</name>
    <dbReference type="NCBI Taxonomy" id="2954383"/>
    <lineage>
        <taxon>Bacteria</taxon>
        <taxon>Pseudomonadati</taxon>
        <taxon>Pseudomonadota</taxon>
        <taxon>Betaproteobacteria</taxon>
        <taxon>Candidatus Accumulibacter</taxon>
    </lineage>
</organism>
<keyword evidence="4" id="KW-0443">Lipid metabolism</keyword>
<evidence type="ECO:0000256" key="5">
    <source>
        <dbReference type="ARBA" id="ARBA00037410"/>
    </source>
</evidence>
<keyword evidence="3" id="KW-0809">Transit peptide</keyword>
<keyword evidence="2" id="KW-0276">Fatty acid metabolism</keyword>
<dbReference type="InterPro" id="IPR001753">
    <property type="entry name" value="Enoyl-CoA_hydra/iso"/>
</dbReference>
<evidence type="ECO:0000256" key="7">
    <source>
        <dbReference type="RuleBase" id="RU003707"/>
    </source>
</evidence>
<dbReference type="AlphaFoldDB" id="A0A080MAW3"/>
<reference evidence="8 10" key="1">
    <citation type="submission" date="2014-02" db="EMBL/GenBank/DDBJ databases">
        <title>Expanding our view of genomic diversity in Candidatus Accumulibacter clades.</title>
        <authorList>
            <person name="Skennerton C.T."/>
            <person name="Barr J.J."/>
            <person name="Slater F.R."/>
            <person name="Bond P.L."/>
            <person name="Tyson G.W."/>
        </authorList>
    </citation>
    <scope>NUCLEOTIDE SEQUENCE [LARGE SCALE GENOMIC DNA]</scope>
    <source>
        <strain evidence="10">SK-02</strain>
    </source>
</reference>
<dbReference type="Gene3D" id="1.10.12.10">
    <property type="entry name" value="Lyase 2-enoyl-coa Hydratase, Chain A, domain 2"/>
    <property type="match status" value="1"/>
</dbReference>
<evidence type="ECO:0000256" key="6">
    <source>
        <dbReference type="ARBA" id="ARBA00040545"/>
    </source>
</evidence>
<dbReference type="EMBL" id="JDST02000003">
    <property type="protein sequence ID" value="KFB78462.1"/>
    <property type="molecule type" value="Genomic_DNA"/>
</dbReference>
<evidence type="ECO:0000313" key="8">
    <source>
        <dbReference type="EMBL" id="KFB78462.1"/>
    </source>
</evidence>
<dbReference type="Proteomes" id="UP000509684">
    <property type="component" value="Chromosome"/>
</dbReference>
<dbReference type="PANTHER" id="PTHR43602">
    <property type="match status" value="1"/>
</dbReference>
<keyword evidence="10" id="KW-1185">Reference proteome</keyword>
<dbReference type="RefSeq" id="WP_034943803.1">
    <property type="nucleotide sequence ID" value="NZ_JDST02000003.1"/>
</dbReference>
<dbReference type="NCBIfam" id="NF006008">
    <property type="entry name" value="PRK08139.1"/>
    <property type="match status" value="1"/>
</dbReference>
<accession>A0A7D5NCG0</accession>
<dbReference type="InterPro" id="IPR052377">
    <property type="entry name" value="Mitochondrial_ECH-domain"/>
</dbReference>
<dbReference type="GO" id="GO:0016836">
    <property type="term" value="F:hydro-lyase activity"/>
    <property type="evidence" value="ECO:0007669"/>
    <property type="project" value="TreeGrafter"/>
</dbReference>
<dbReference type="GO" id="GO:0006631">
    <property type="term" value="P:fatty acid metabolic process"/>
    <property type="evidence" value="ECO:0007669"/>
    <property type="project" value="UniProtKB-KW"/>
</dbReference>
<sequence length="266" mass="28673">MHPPTSTQEDPYVIRTDHQGIATLMLNRAQQFNALSQAMIAALQAELDAIAPDPAVRVVIIAGAGKAFCAGHDLKEMRANHHHAFMQDLFRRCGKMMTTLTQMPQPVIARVHGIATAAGCQLVSMCDLAVAADSARFATSGINVGLFCATPAVGLSRNLGRKQALEMLLTGDFIDARTALQQGLVNRVVAADAIDAEIDRFARSIVAKSSVAIGMGKQMFYKQLEMGLDAAYQYASEVMACNMMTDDAGEGIDAFIGKRRAEWKGR</sequence>
<dbReference type="InterPro" id="IPR014748">
    <property type="entry name" value="Enoyl-CoA_hydra_C"/>
</dbReference>
<dbReference type="KEGG" id="acog:HWD57_06960"/>
<evidence type="ECO:0000256" key="2">
    <source>
        <dbReference type="ARBA" id="ARBA00022832"/>
    </source>
</evidence>
<name>A0A080MAW3_9PROT</name>
<evidence type="ECO:0000256" key="1">
    <source>
        <dbReference type="ARBA" id="ARBA00005254"/>
    </source>
</evidence>
<dbReference type="STRING" id="1453999.AW06_000075"/>
<protein>
    <recommendedName>
        <fullName evidence="6">Enoyl-CoA hydratase domain-containing protein 3, mitochondrial</fullName>
    </recommendedName>
</protein>
<dbReference type="InterPro" id="IPR018376">
    <property type="entry name" value="Enoyl-CoA_hyd/isom_CS"/>
</dbReference>
<reference evidence="9" key="3">
    <citation type="submission" date="2020-06" db="EMBL/GenBank/DDBJ databases">
        <authorList>
            <person name="Arumugam K."/>
            <person name="Besarab I."/>
            <person name="Haryono M."/>
            <person name="Bagci C."/>
            <person name="Beier S."/>
            <person name="Buchfink B."/>
            <person name="Gorska A."/>
            <person name="Qiu G."/>
            <person name="Huson D.H."/>
            <person name="Williams R.B."/>
        </authorList>
    </citation>
    <scope>NUCLEOTIDE SEQUENCE</scope>
    <source>
        <strain evidence="9">SSA1</strain>
    </source>
</reference>
<evidence type="ECO:0000313" key="11">
    <source>
        <dbReference type="Proteomes" id="UP000509684"/>
    </source>
</evidence>
<dbReference type="CDD" id="cd06558">
    <property type="entry name" value="crotonase-like"/>
    <property type="match status" value="1"/>
</dbReference>
<evidence type="ECO:0000256" key="3">
    <source>
        <dbReference type="ARBA" id="ARBA00022946"/>
    </source>
</evidence>
<dbReference type="Proteomes" id="UP000021315">
    <property type="component" value="Unassembled WGS sequence"/>
</dbReference>
<proteinExistence type="inferred from homology"/>
<evidence type="ECO:0000313" key="9">
    <source>
        <dbReference type="EMBL" id="QLH49549.1"/>
    </source>
</evidence>
<dbReference type="EMBL" id="CP058708">
    <property type="protein sequence ID" value="QLH49549.1"/>
    <property type="molecule type" value="Genomic_DNA"/>
</dbReference>
<dbReference type="PANTHER" id="PTHR43602:SF1">
    <property type="entry name" value="ENOYL-COA HYDRATASE DOMAIN-CONTAINING PROTEIN 3, MITOCHONDRIAL"/>
    <property type="match status" value="1"/>
</dbReference>
<dbReference type="Pfam" id="PF00378">
    <property type="entry name" value="ECH_1"/>
    <property type="match status" value="1"/>
</dbReference>
<dbReference type="InterPro" id="IPR029045">
    <property type="entry name" value="ClpP/crotonase-like_dom_sf"/>
</dbReference>
<dbReference type="Gene3D" id="3.90.226.10">
    <property type="entry name" value="2-enoyl-CoA Hydratase, Chain A, domain 1"/>
    <property type="match status" value="1"/>
</dbReference>
<keyword evidence="8" id="KW-0456">Lyase</keyword>
<evidence type="ECO:0000256" key="4">
    <source>
        <dbReference type="ARBA" id="ARBA00023098"/>
    </source>
</evidence>
<dbReference type="PROSITE" id="PS00166">
    <property type="entry name" value="ENOYL_COA_HYDRATASE"/>
    <property type="match status" value="1"/>
</dbReference>